<proteinExistence type="predicted"/>
<organism evidence="2 3">
    <name type="scientific">Streptomyces umbrinus</name>
    <dbReference type="NCBI Taxonomy" id="67370"/>
    <lineage>
        <taxon>Bacteria</taxon>
        <taxon>Bacillati</taxon>
        <taxon>Actinomycetota</taxon>
        <taxon>Actinomycetes</taxon>
        <taxon>Kitasatosporales</taxon>
        <taxon>Streptomycetaceae</taxon>
        <taxon>Streptomyces</taxon>
        <taxon>Streptomyces phaeochromogenes group</taxon>
    </lineage>
</organism>
<sequence length="60" mass="6163">MAFQLGVSEVGEPGCRQRCVVEARVRRECGGQFPDDVPEGGSVEPEGGAGTGEEVEGVGV</sequence>
<evidence type="ECO:0000313" key="3">
    <source>
        <dbReference type="Proteomes" id="UP001230328"/>
    </source>
</evidence>
<feature type="region of interest" description="Disordered" evidence="1">
    <location>
        <begin position="30"/>
        <end position="60"/>
    </location>
</feature>
<accession>A0ABU0SPZ7</accession>
<reference evidence="2 3" key="1">
    <citation type="submission" date="2023-07" db="EMBL/GenBank/DDBJ databases">
        <title>Comparative genomics of wheat-associated soil bacteria to identify genetic determinants of phenazine resistance.</title>
        <authorList>
            <person name="Mouncey N."/>
        </authorList>
    </citation>
    <scope>NUCLEOTIDE SEQUENCE [LARGE SCALE GENOMIC DNA]</scope>
    <source>
        <strain evidence="2 3">V2I4</strain>
    </source>
</reference>
<evidence type="ECO:0000313" key="2">
    <source>
        <dbReference type="EMBL" id="MDQ1025633.1"/>
    </source>
</evidence>
<protein>
    <submittedName>
        <fullName evidence="2">Uncharacterized protein</fullName>
    </submittedName>
</protein>
<evidence type="ECO:0000256" key="1">
    <source>
        <dbReference type="SAM" id="MobiDB-lite"/>
    </source>
</evidence>
<gene>
    <name evidence="2" type="ORF">QF035_003215</name>
</gene>
<comment type="caution">
    <text evidence="2">The sequence shown here is derived from an EMBL/GenBank/DDBJ whole genome shotgun (WGS) entry which is preliminary data.</text>
</comment>
<dbReference type="EMBL" id="JAUSZI010000002">
    <property type="protein sequence ID" value="MDQ1025633.1"/>
    <property type="molecule type" value="Genomic_DNA"/>
</dbReference>
<name>A0ABU0SPZ7_9ACTN</name>
<dbReference type="Proteomes" id="UP001230328">
    <property type="component" value="Unassembled WGS sequence"/>
</dbReference>
<keyword evidence="3" id="KW-1185">Reference proteome</keyword>